<sequence>MATIHERLGQFGKSLALGFADKIAIGMFLGFLDDVTPDDLYPYLKENKSRVSEVLAEISDEELQEFRGYAHQYFTKTPSVDDFLKALQKRRTELFSLLINHPTGKEWLENELNICIEKIK</sequence>
<gene>
    <name evidence="1" type="ORF">S12H4_08363</name>
</gene>
<name>X1Q8E4_9ZZZZ</name>
<accession>X1Q8E4</accession>
<protein>
    <submittedName>
        <fullName evidence="1">Uncharacterized protein</fullName>
    </submittedName>
</protein>
<dbReference type="AlphaFoldDB" id="X1Q8E4"/>
<dbReference type="EMBL" id="BARW01003222">
    <property type="protein sequence ID" value="GAI64767.1"/>
    <property type="molecule type" value="Genomic_DNA"/>
</dbReference>
<organism evidence="1">
    <name type="scientific">marine sediment metagenome</name>
    <dbReference type="NCBI Taxonomy" id="412755"/>
    <lineage>
        <taxon>unclassified sequences</taxon>
        <taxon>metagenomes</taxon>
        <taxon>ecological metagenomes</taxon>
    </lineage>
</organism>
<reference evidence="1" key="1">
    <citation type="journal article" date="2014" name="Front. Microbiol.">
        <title>High frequency of phylogenetically diverse reductive dehalogenase-homologous genes in deep subseafloor sedimentary metagenomes.</title>
        <authorList>
            <person name="Kawai M."/>
            <person name="Futagami T."/>
            <person name="Toyoda A."/>
            <person name="Takaki Y."/>
            <person name="Nishi S."/>
            <person name="Hori S."/>
            <person name="Arai W."/>
            <person name="Tsubouchi T."/>
            <person name="Morono Y."/>
            <person name="Uchiyama I."/>
            <person name="Ito T."/>
            <person name="Fujiyama A."/>
            <person name="Inagaki F."/>
            <person name="Takami H."/>
        </authorList>
    </citation>
    <scope>NUCLEOTIDE SEQUENCE</scope>
    <source>
        <strain evidence="1">Expedition CK06-06</strain>
    </source>
</reference>
<proteinExistence type="predicted"/>
<evidence type="ECO:0000313" key="1">
    <source>
        <dbReference type="EMBL" id="GAI64767.1"/>
    </source>
</evidence>
<comment type="caution">
    <text evidence="1">The sequence shown here is derived from an EMBL/GenBank/DDBJ whole genome shotgun (WGS) entry which is preliminary data.</text>
</comment>